<name>A0A1Q4HDB7_9MYCO</name>
<reference evidence="1 2" key="1">
    <citation type="submission" date="2016-09" db="EMBL/GenBank/DDBJ databases">
        <title>genome sequences of unsequenced Mycobacteria.</title>
        <authorList>
            <person name="Greninger A.L."/>
            <person name="Jerome K.R."/>
            <person name="Mcnair B."/>
            <person name="Wallis C."/>
            <person name="Fang F."/>
        </authorList>
    </citation>
    <scope>NUCLEOTIDE SEQUENCE [LARGE SCALE GENOMIC DNA]</scope>
    <source>
        <strain evidence="1 2">BM1</strain>
    </source>
</reference>
<keyword evidence="1" id="KW-0808">Transferase</keyword>
<accession>A0A1Q4HDB7</accession>
<gene>
    <name evidence="1" type="ORF">BV510_27645</name>
</gene>
<proteinExistence type="predicted"/>
<dbReference type="AlphaFoldDB" id="A0A1Q4HDB7"/>
<dbReference type="RefSeq" id="WP_073856729.1">
    <property type="nucleotide sequence ID" value="NZ_BAAATC010000008.1"/>
</dbReference>
<evidence type="ECO:0000313" key="2">
    <source>
        <dbReference type="Proteomes" id="UP000191039"/>
    </source>
</evidence>
<dbReference type="Proteomes" id="UP000191039">
    <property type="component" value="Unassembled WGS sequence"/>
</dbReference>
<evidence type="ECO:0000313" key="1">
    <source>
        <dbReference type="EMBL" id="OPE45692.1"/>
    </source>
</evidence>
<sequence length="203" mass="22204">MARDRRTALLAFARIWAYPLWCGVTRSEVAEVVAEDVDWWMRCIDEPDLTALDHYSRFAYLSGALREFRTLVHYRLQALPWPLRLVLRKLYPPEPTLTLDVGSIGPAFFIQHGVGTIIAAESIGSHCWVNQQVTIGHNAHGRPTLQDRVRVGAGAVVVGPITLHEGATVGVNATVIHDVPAGVTVVAPAATILSRQENGDAQA</sequence>
<dbReference type="InterPro" id="IPR011004">
    <property type="entry name" value="Trimer_LpxA-like_sf"/>
</dbReference>
<dbReference type="EMBL" id="MIJD01000470">
    <property type="protein sequence ID" value="OPE45692.1"/>
    <property type="molecule type" value="Genomic_DNA"/>
</dbReference>
<dbReference type="STRING" id="1801.BRW64_13380"/>
<dbReference type="GO" id="GO:0016740">
    <property type="term" value="F:transferase activity"/>
    <property type="evidence" value="ECO:0007669"/>
    <property type="project" value="UniProtKB-KW"/>
</dbReference>
<dbReference type="PANTHER" id="PTHR42811">
    <property type="entry name" value="SERINE ACETYLTRANSFERASE"/>
    <property type="match status" value="1"/>
</dbReference>
<comment type="caution">
    <text evidence="1">The sequence shown here is derived from an EMBL/GenBank/DDBJ whole genome shotgun (WGS) entry which is preliminary data.</text>
</comment>
<protein>
    <submittedName>
        <fullName evidence="1">Serine acetyltransferase</fullName>
    </submittedName>
</protein>
<dbReference type="Gene3D" id="2.160.10.10">
    <property type="entry name" value="Hexapeptide repeat proteins"/>
    <property type="match status" value="1"/>
</dbReference>
<organism evidence="1 2">
    <name type="scientific">Mycolicibacterium diernhoferi</name>
    <dbReference type="NCBI Taxonomy" id="1801"/>
    <lineage>
        <taxon>Bacteria</taxon>
        <taxon>Bacillati</taxon>
        <taxon>Actinomycetota</taxon>
        <taxon>Actinomycetes</taxon>
        <taxon>Mycobacteriales</taxon>
        <taxon>Mycobacteriaceae</taxon>
        <taxon>Mycolicibacterium</taxon>
    </lineage>
</organism>
<dbReference type="SUPFAM" id="SSF51161">
    <property type="entry name" value="Trimeric LpxA-like enzymes"/>
    <property type="match status" value="1"/>
</dbReference>